<name>A0A8H4VR19_9AGAR</name>
<evidence type="ECO:0000313" key="3">
    <source>
        <dbReference type="Proteomes" id="UP000521872"/>
    </source>
</evidence>
<keyword evidence="3" id="KW-1185">Reference proteome</keyword>
<proteinExistence type="predicted"/>
<feature type="region of interest" description="Disordered" evidence="1">
    <location>
        <begin position="73"/>
        <end position="111"/>
    </location>
</feature>
<feature type="region of interest" description="Disordered" evidence="1">
    <location>
        <begin position="204"/>
        <end position="261"/>
    </location>
</feature>
<feature type="region of interest" description="Disordered" evidence="1">
    <location>
        <begin position="350"/>
        <end position="382"/>
    </location>
</feature>
<comment type="caution">
    <text evidence="2">The sequence shown here is derived from an EMBL/GenBank/DDBJ whole genome shotgun (WGS) entry which is preliminary data.</text>
</comment>
<evidence type="ECO:0000256" key="1">
    <source>
        <dbReference type="SAM" id="MobiDB-lite"/>
    </source>
</evidence>
<accession>A0A8H4VR19</accession>
<dbReference type="AlphaFoldDB" id="A0A8H4VR19"/>
<sequence length="434" mass="46041">MSMSIPSQKSQESVFRLARPIELDEHNHATSSFGVLEPDERCGFVNTVVKDQAGTTGKGLGIVQRPACGAAYTSGSGSGSATSARRYSVNTPRAHNSAYKAKSKSRLELQSPNPGCGDANAHEGSLYASSCYNAAGTTTPGACAPEDIENQPHFVVTRPGPENAASASVTGTGTDATLGKPLTELNLNLNLHLNLPYPYPHPHHYAHSHSHPPGAACKDERSVYSPSGELQQQQQQQHSGAGAGAHTPQAGHGIRGLEGGGLFSRHASPAIGTACCYPLTSSSSPSIQVHHCAPGPVRTEGGGLNLKHIEPQCVFCEYENANADLGLKAASETKRSMKLEVDDRAELEVLGLDDPMGTKDSQSATPTSTSNPENCDDNDNEEDKQLSAATIAYSRTLFLRPTYAPLLRNSEHVWPSTQEAITVRPSALIRRDFV</sequence>
<dbReference type="Proteomes" id="UP000521872">
    <property type="component" value="Unassembled WGS sequence"/>
</dbReference>
<evidence type="ECO:0000313" key="2">
    <source>
        <dbReference type="EMBL" id="KAF4616934.1"/>
    </source>
</evidence>
<dbReference type="EMBL" id="JAACJL010000031">
    <property type="protein sequence ID" value="KAF4616934.1"/>
    <property type="molecule type" value="Genomic_DNA"/>
</dbReference>
<protein>
    <submittedName>
        <fullName evidence="2">Uncharacterized protein</fullName>
    </submittedName>
</protein>
<feature type="compositionally biased region" description="Low complexity" evidence="1">
    <location>
        <begin position="73"/>
        <end position="88"/>
    </location>
</feature>
<organism evidence="2 3">
    <name type="scientific">Agrocybe pediades</name>
    <dbReference type="NCBI Taxonomy" id="84607"/>
    <lineage>
        <taxon>Eukaryota</taxon>
        <taxon>Fungi</taxon>
        <taxon>Dikarya</taxon>
        <taxon>Basidiomycota</taxon>
        <taxon>Agaricomycotina</taxon>
        <taxon>Agaricomycetes</taxon>
        <taxon>Agaricomycetidae</taxon>
        <taxon>Agaricales</taxon>
        <taxon>Agaricineae</taxon>
        <taxon>Strophariaceae</taxon>
        <taxon>Agrocybe</taxon>
    </lineage>
</organism>
<reference evidence="2 3" key="1">
    <citation type="submission" date="2019-12" db="EMBL/GenBank/DDBJ databases">
        <authorList>
            <person name="Floudas D."/>
            <person name="Bentzer J."/>
            <person name="Ahren D."/>
            <person name="Johansson T."/>
            <person name="Persson P."/>
            <person name="Tunlid A."/>
        </authorList>
    </citation>
    <scope>NUCLEOTIDE SEQUENCE [LARGE SCALE GENOMIC DNA]</scope>
    <source>
        <strain evidence="2 3">CBS 102.39</strain>
    </source>
</reference>
<gene>
    <name evidence="2" type="ORF">D9613_008706</name>
</gene>
<feature type="compositionally biased region" description="Polar residues" evidence="1">
    <location>
        <begin position="359"/>
        <end position="370"/>
    </location>
</feature>